<protein>
    <submittedName>
        <fullName evidence="2">Acetyltransferase</fullName>
    </submittedName>
</protein>
<keyword evidence="2" id="KW-0808">Transferase</keyword>
<dbReference type="PANTHER" id="PTHR43138:SF1">
    <property type="entry name" value="N-ACETYLTRANSFERASE ACA1"/>
    <property type="match status" value="1"/>
</dbReference>
<dbReference type="EMBL" id="AUXX01000016">
    <property type="protein sequence ID" value="KZN67105.1"/>
    <property type="molecule type" value="Genomic_DNA"/>
</dbReference>
<dbReference type="AlphaFoldDB" id="A0A162B643"/>
<proteinExistence type="predicted"/>
<gene>
    <name evidence="2" type="ORF">N478_19995</name>
</gene>
<dbReference type="SUPFAM" id="SSF55729">
    <property type="entry name" value="Acyl-CoA N-acyltransferases (Nat)"/>
    <property type="match status" value="1"/>
</dbReference>
<sequence>MIRAMTRQDFVAFWPVFKEVIVQQETYAFDPQMDEESAYQLWCEQPLKSFVYVEDDKVLGSYYLKANAMGPSDHISNCGYMISPQARGKGLARKLCEHSQKQALELGFRAMQFNSVVSSNEVAVSLWKKLGFDIIGTIPKAYRHPKLGLVDSYIMYKWLE</sequence>
<dbReference type="PANTHER" id="PTHR43138">
    <property type="entry name" value="ACETYLTRANSFERASE, GNAT FAMILY"/>
    <property type="match status" value="1"/>
</dbReference>
<dbReference type="CDD" id="cd04301">
    <property type="entry name" value="NAT_SF"/>
    <property type="match status" value="1"/>
</dbReference>
<dbReference type="Proteomes" id="UP000076661">
    <property type="component" value="Unassembled WGS sequence"/>
</dbReference>
<reference evidence="2 3" key="1">
    <citation type="submission" date="2013-07" db="EMBL/GenBank/DDBJ databases">
        <title>Comparative Genomic and Metabolomic Analysis of Twelve Strains of Pseudoalteromonas luteoviolacea.</title>
        <authorList>
            <person name="Vynne N.G."/>
            <person name="Mansson M."/>
            <person name="Gram L."/>
        </authorList>
    </citation>
    <scope>NUCLEOTIDE SEQUENCE [LARGE SCALE GENOMIC DNA]</scope>
    <source>
        <strain evidence="2 3">S4060-1</strain>
    </source>
</reference>
<dbReference type="InterPro" id="IPR052742">
    <property type="entry name" value="Mito_N-acetyltransferase"/>
</dbReference>
<dbReference type="Gene3D" id="3.40.630.30">
    <property type="match status" value="1"/>
</dbReference>
<dbReference type="RefSeq" id="WP_063371771.1">
    <property type="nucleotide sequence ID" value="NZ_AUXX01000016.1"/>
</dbReference>
<dbReference type="GO" id="GO:0016747">
    <property type="term" value="F:acyltransferase activity, transferring groups other than amino-acyl groups"/>
    <property type="evidence" value="ECO:0007669"/>
    <property type="project" value="InterPro"/>
</dbReference>
<dbReference type="InterPro" id="IPR016181">
    <property type="entry name" value="Acyl_CoA_acyltransferase"/>
</dbReference>
<evidence type="ECO:0000259" key="1">
    <source>
        <dbReference type="PROSITE" id="PS51186"/>
    </source>
</evidence>
<organism evidence="2 3">
    <name type="scientific">Pseudoalteromonas luteoviolacea S4060-1</name>
    <dbReference type="NCBI Taxonomy" id="1365257"/>
    <lineage>
        <taxon>Bacteria</taxon>
        <taxon>Pseudomonadati</taxon>
        <taxon>Pseudomonadota</taxon>
        <taxon>Gammaproteobacteria</taxon>
        <taxon>Alteromonadales</taxon>
        <taxon>Pseudoalteromonadaceae</taxon>
        <taxon>Pseudoalteromonas</taxon>
    </lineage>
</organism>
<feature type="domain" description="N-acetyltransferase" evidence="1">
    <location>
        <begin position="1"/>
        <end position="160"/>
    </location>
</feature>
<comment type="caution">
    <text evidence="2">The sequence shown here is derived from an EMBL/GenBank/DDBJ whole genome shotgun (WGS) entry which is preliminary data.</text>
</comment>
<accession>A0A162B643</accession>
<dbReference type="PATRIC" id="fig|1365257.3.peg.2687"/>
<name>A0A162B643_9GAMM</name>
<dbReference type="Pfam" id="PF00583">
    <property type="entry name" value="Acetyltransf_1"/>
    <property type="match status" value="1"/>
</dbReference>
<dbReference type="InterPro" id="IPR000182">
    <property type="entry name" value="GNAT_dom"/>
</dbReference>
<dbReference type="PROSITE" id="PS51186">
    <property type="entry name" value="GNAT"/>
    <property type="match status" value="1"/>
</dbReference>
<evidence type="ECO:0000313" key="2">
    <source>
        <dbReference type="EMBL" id="KZN67105.1"/>
    </source>
</evidence>
<evidence type="ECO:0000313" key="3">
    <source>
        <dbReference type="Proteomes" id="UP000076661"/>
    </source>
</evidence>